<proteinExistence type="predicted"/>
<evidence type="ECO:0000256" key="1">
    <source>
        <dbReference type="SAM" id="Phobius"/>
    </source>
</evidence>
<sequence>MEILGRSLNAERILGDTVFRTKELPYVRAYDTTSDVNEVKSLLLACIWFVLAPGGTASFGIPVGTSFKQLA</sequence>
<keyword evidence="1" id="KW-1133">Transmembrane helix</keyword>
<name>A0A0D2PIS1_HYPSF</name>
<keyword evidence="1" id="KW-0812">Transmembrane</keyword>
<reference evidence="3" key="1">
    <citation type="submission" date="2014-04" db="EMBL/GenBank/DDBJ databases">
        <title>Evolutionary Origins and Diversification of the Mycorrhizal Mutualists.</title>
        <authorList>
            <consortium name="DOE Joint Genome Institute"/>
            <consortium name="Mycorrhizal Genomics Consortium"/>
            <person name="Kohler A."/>
            <person name="Kuo A."/>
            <person name="Nagy L.G."/>
            <person name="Floudas D."/>
            <person name="Copeland A."/>
            <person name="Barry K.W."/>
            <person name="Cichocki N."/>
            <person name="Veneault-Fourrey C."/>
            <person name="LaButti K."/>
            <person name="Lindquist E.A."/>
            <person name="Lipzen A."/>
            <person name="Lundell T."/>
            <person name="Morin E."/>
            <person name="Murat C."/>
            <person name="Riley R."/>
            <person name="Ohm R."/>
            <person name="Sun H."/>
            <person name="Tunlid A."/>
            <person name="Henrissat B."/>
            <person name="Grigoriev I.V."/>
            <person name="Hibbett D.S."/>
            <person name="Martin F."/>
        </authorList>
    </citation>
    <scope>NUCLEOTIDE SEQUENCE [LARGE SCALE GENOMIC DNA]</scope>
    <source>
        <strain evidence="3">FD-334 SS-4</strain>
    </source>
</reference>
<feature type="transmembrane region" description="Helical" evidence="1">
    <location>
        <begin position="42"/>
        <end position="63"/>
    </location>
</feature>
<keyword evidence="3" id="KW-1185">Reference proteome</keyword>
<dbReference type="EMBL" id="KN817521">
    <property type="protein sequence ID" value="KJA28361.1"/>
    <property type="molecule type" value="Genomic_DNA"/>
</dbReference>
<accession>A0A0D2PIS1</accession>
<keyword evidence="1" id="KW-0472">Membrane</keyword>
<dbReference type="AlphaFoldDB" id="A0A0D2PIS1"/>
<evidence type="ECO:0000313" key="3">
    <source>
        <dbReference type="Proteomes" id="UP000054270"/>
    </source>
</evidence>
<gene>
    <name evidence="2" type="ORF">HYPSUDRAFT_33725</name>
</gene>
<evidence type="ECO:0000313" key="2">
    <source>
        <dbReference type="EMBL" id="KJA28361.1"/>
    </source>
</evidence>
<protein>
    <submittedName>
        <fullName evidence="2">Uncharacterized protein</fullName>
    </submittedName>
</protein>
<organism evidence="2 3">
    <name type="scientific">Hypholoma sublateritium (strain FD-334 SS-4)</name>
    <dbReference type="NCBI Taxonomy" id="945553"/>
    <lineage>
        <taxon>Eukaryota</taxon>
        <taxon>Fungi</taxon>
        <taxon>Dikarya</taxon>
        <taxon>Basidiomycota</taxon>
        <taxon>Agaricomycotina</taxon>
        <taxon>Agaricomycetes</taxon>
        <taxon>Agaricomycetidae</taxon>
        <taxon>Agaricales</taxon>
        <taxon>Agaricineae</taxon>
        <taxon>Strophariaceae</taxon>
        <taxon>Hypholoma</taxon>
    </lineage>
</organism>
<dbReference type="Proteomes" id="UP000054270">
    <property type="component" value="Unassembled WGS sequence"/>
</dbReference>